<name>A0A195F2L0_9HYME</name>
<reference evidence="1 2" key="1">
    <citation type="submission" date="2016-03" db="EMBL/GenBank/DDBJ databases">
        <title>Trachymyrmex septentrionalis WGS genome.</title>
        <authorList>
            <person name="Nygaard S."/>
            <person name="Hu H."/>
            <person name="Boomsma J."/>
            <person name="Zhang G."/>
        </authorList>
    </citation>
    <scope>NUCLEOTIDE SEQUENCE [LARGE SCALE GENOMIC DNA]</scope>
    <source>
        <strain evidence="1">Tsep2-gDNA-1</strain>
        <tissue evidence="1">Whole body</tissue>
    </source>
</reference>
<gene>
    <name evidence="1" type="ORF">ALC56_11520</name>
</gene>
<dbReference type="InterPro" id="IPR010487">
    <property type="entry name" value="NGRN/Rrg9"/>
</dbReference>
<dbReference type="AlphaFoldDB" id="A0A195F2L0"/>
<dbReference type="KEGG" id="tsep:108752878"/>
<protein>
    <submittedName>
        <fullName evidence="1">Uncharacterized protein</fullName>
    </submittedName>
</protein>
<organism evidence="1 2">
    <name type="scientific">Trachymyrmex septentrionalis</name>
    <dbReference type="NCBI Taxonomy" id="34720"/>
    <lineage>
        <taxon>Eukaryota</taxon>
        <taxon>Metazoa</taxon>
        <taxon>Ecdysozoa</taxon>
        <taxon>Arthropoda</taxon>
        <taxon>Hexapoda</taxon>
        <taxon>Insecta</taxon>
        <taxon>Pterygota</taxon>
        <taxon>Neoptera</taxon>
        <taxon>Endopterygota</taxon>
        <taxon>Hymenoptera</taxon>
        <taxon>Apocrita</taxon>
        <taxon>Aculeata</taxon>
        <taxon>Formicoidea</taxon>
        <taxon>Formicidae</taxon>
        <taxon>Myrmicinae</taxon>
        <taxon>Trachymyrmex</taxon>
    </lineage>
</organism>
<dbReference type="GO" id="GO:0005634">
    <property type="term" value="C:nucleus"/>
    <property type="evidence" value="ECO:0007669"/>
    <property type="project" value="TreeGrafter"/>
</dbReference>
<evidence type="ECO:0000313" key="1">
    <source>
        <dbReference type="EMBL" id="KYN34412.1"/>
    </source>
</evidence>
<dbReference type="OrthoDB" id="6415470at2759"/>
<dbReference type="PANTHER" id="PTHR13475:SF3">
    <property type="entry name" value="NEUGRIN"/>
    <property type="match status" value="1"/>
</dbReference>
<keyword evidence="2" id="KW-1185">Reference proteome</keyword>
<accession>A0A195F2L0</accession>
<evidence type="ECO:0000313" key="2">
    <source>
        <dbReference type="Proteomes" id="UP000078541"/>
    </source>
</evidence>
<dbReference type="PANTHER" id="PTHR13475">
    <property type="entry name" value="NEUGRIN"/>
    <property type="match status" value="1"/>
</dbReference>
<sequence length="450" mass="52305">MMTEISAMTIVLRRMFSKKATFKSATRTRPLAGIQKRMKKFIEKNESADNFDAEDISEFEADFTNVDISHKMYEREMQSKKECLKQQIVVQKYFKEKEPRFLTFAEKKLIHKLHDFNPEEWTIEKLSESFPALPETIRKILRTKWSPKSVEKVVKYDNVVKRNWEKFRMGELTLSPILSEHLTKFKDREIISTDRELLVKQFVSTLEFKKPKSQLFSSIVQTYLDKKQEDMKLLSQEHNSSKLTDKSNHCENQNLLTASTTTDSTTVIESTEICRLNKELSSTSRTDSENHDISFNKKKEKLLTFGEFVKVKLKDINEESPEEGITLLNAYRKQVDASQEAQSTEVATASDNVVIYPGEGAPSKIVRQSEKDVSIDFKDKNRSFNIIEADDNLLNTSIIARNKKVDVELNYAKPIKIAKHLYKPGMTYRISDCYYDDDGEFLYRVPNVQN</sequence>
<dbReference type="Proteomes" id="UP000078541">
    <property type="component" value="Unassembled WGS sequence"/>
</dbReference>
<proteinExistence type="predicted"/>
<dbReference type="EMBL" id="KQ981864">
    <property type="protein sequence ID" value="KYN34412.1"/>
    <property type="molecule type" value="Genomic_DNA"/>
</dbReference>